<name>A0A8X6JBA5_TRICU</name>
<comment type="subcellular location">
    <subcellularLocation>
        <location evidence="1">Membrane</location>
        <topology evidence="1">Multi-pass membrane protein</topology>
    </subcellularLocation>
</comment>
<dbReference type="OrthoDB" id="6435124at2759"/>
<dbReference type="InterPro" id="IPR018000">
    <property type="entry name" value="Neurotransmitter_ion_chnl_CS"/>
</dbReference>
<sequence length="201" mass="23442">MSLQDFRLHAFVSSVWNDSRLHLHKYRGRTKSEYTIIYEKCRHYIWTPDIFFERAKVIENYERVSPCTLVKILPDGAIIMSTRYSFKAECLMNFENYPFDSQECVFFVSLMSSSDSVAVLKWIGDSQYGDRMSSIKMMRKSEPLQFFLSHPTAHSITEVFAEGNYTSLLASFRMVRRLTGSIMNTYAPSTMIVTMSWVSFC</sequence>
<gene>
    <name evidence="5" type="primary">AVEN_43628_1</name>
    <name evidence="5" type="ORF">TNCT_234061</name>
</gene>
<dbReference type="SUPFAM" id="SSF63712">
    <property type="entry name" value="Nicotinic receptor ligand binding domain-like"/>
    <property type="match status" value="1"/>
</dbReference>
<protein>
    <submittedName>
        <fullName evidence="5">Neur_chan_LBD domain-containing protein</fullName>
    </submittedName>
</protein>
<dbReference type="GO" id="GO:0005230">
    <property type="term" value="F:extracellular ligand-gated monoatomic ion channel activity"/>
    <property type="evidence" value="ECO:0007669"/>
    <property type="project" value="InterPro"/>
</dbReference>
<organism evidence="5 6">
    <name type="scientific">Trichonephila clavata</name>
    <name type="common">Joro spider</name>
    <name type="synonym">Nephila clavata</name>
    <dbReference type="NCBI Taxonomy" id="2740835"/>
    <lineage>
        <taxon>Eukaryota</taxon>
        <taxon>Metazoa</taxon>
        <taxon>Ecdysozoa</taxon>
        <taxon>Arthropoda</taxon>
        <taxon>Chelicerata</taxon>
        <taxon>Arachnida</taxon>
        <taxon>Araneae</taxon>
        <taxon>Araneomorphae</taxon>
        <taxon>Entelegynae</taxon>
        <taxon>Araneoidea</taxon>
        <taxon>Nephilidae</taxon>
        <taxon>Trichonephila</taxon>
    </lineage>
</organism>
<dbReference type="AlphaFoldDB" id="A0A8X6JBA5"/>
<comment type="caution">
    <text evidence="5">The sequence shown here is derived from an EMBL/GenBank/DDBJ whole genome shotgun (WGS) entry which is preliminary data.</text>
</comment>
<evidence type="ECO:0000313" key="5">
    <source>
        <dbReference type="EMBL" id="GFR18593.1"/>
    </source>
</evidence>
<accession>A0A8X6JBA5</accession>
<reference evidence="5" key="1">
    <citation type="submission" date="2020-07" db="EMBL/GenBank/DDBJ databases">
        <title>Multicomponent nature underlies the extraordinary mechanical properties of spider dragline silk.</title>
        <authorList>
            <person name="Kono N."/>
            <person name="Nakamura H."/>
            <person name="Mori M."/>
            <person name="Yoshida Y."/>
            <person name="Ohtoshi R."/>
            <person name="Malay A.D."/>
            <person name="Moran D.A.P."/>
            <person name="Tomita M."/>
            <person name="Numata K."/>
            <person name="Arakawa K."/>
        </authorList>
    </citation>
    <scope>NUCLEOTIDE SEQUENCE</scope>
</reference>
<keyword evidence="2" id="KW-0472">Membrane</keyword>
<keyword evidence="3" id="KW-0406">Ion transport</keyword>
<evidence type="ECO:0000256" key="2">
    <source>
        <dbReference type="ARBA" id="ARBA00023136"/>
    </source>
</evidence>
<dbReference type="PROSITE" id="PS00236">
    <property type="entry name" value="NEUROTR_ION_CHANNEL"/>
    <property type="match status" value="1"/>
</dbReference>
<dbReference type="Pfam" id="PF02931">
    <property type="entry name" value="Neur_chan_LBD"/>
    <property type="match status" value="1"/>
</dbReference>
<dbReference type="InterPro" id="IPR006201">
    <property type="entry name" value="Neur_channel"/>
</dbReference>
<keyword evidence="3" id="KW-0407">Ion channel</keyword>
<dbReference type="PRINTS" id="PR00252">
    <property type="entry name" value="NRIONCHANNEL"/>
</dbReference>
<keyword evidence="6" id="KW-1185">Reference proteome</keyword>
<dbReference type="InterPro" id="IPR006202">
    <property type="entry name" value="Neur_chan_lig-bd"/>
</dbReference>
<keyword evidence="3" id="KW-0813">Transport</keyword>
<evidence type="ECO:0000256" key="3">
    <source>
        <dbReference type="RuleBase" id="RU000687"/>
    </source>
</evidence>
<dbReference type="GO" id="GO:0016020">
    <property type="term" value="C:membrane"/>
    <property type="evidence" value="ECO:0007669"/>
    <property type="project" value="UniProtKB-SubCell"/>
</dbReference>
<dbReference type="PANTHER" id="PTHR18945">
    <property type="entry name" value="NEUROTRANSMITTER GATED ION CHANNEL"/>
    <property type="match status" value="1"/>
</dbReference>
<dbReference type="GO" id="GO:0004888">
    <property type="term" value="F:transmembrane signaling receptor activity"/>
    <property type="evidence" value="ECO:0007669"/>
    <property type="project" value="InterPro"/>
</dbReference>
<evidence type="ECO:0000313" key="6">
    <source>
        <dbReference type="Proteomes" id="UP000887116"/>
    </source>
</evidence>
<dbReference type="Proteomes" id="UP000887116">
    <property type="component" value="Unassembled WGS sequence"/>
</dbReference>
<dbReference type="EMBL" id="BMAO01037556">
    <property type="protein sequence ID" value="GFR18593.1"/>
    <property type="molecule type" value="Genomic_DNA"/>
</dbReference>
<feature type="domain" description="Neurotransmitter-gated ion-channel ligand-binding" evidence="4">
    <location>
        <begin position="4"/>
        <end position="176"/>
    </location>
</feature>
<proteinExistence type="inferred from homology"/>
<evidence type="ECO:0000256" key="1">
    <source>
        <dbReference type="ARBA" id="ARBA00004141"/>
    </source>
</evidence>
<dbReference type="InterPro" id="IPR036734">
    <property type="entry name" value="Neur_chan_lig-bd_sf"/>
</dbReference>
<comment type="similarity">
    <text evidence="3">Belongs to the ligand-gated ion channel (TC 1.A.9) family.</text>
</comment>
<evidence type="ECO:0000259" key="4">
    <source>
        <dbReference type="Pfam" id="PF02931"/>
    </source>
</evidence>
<dbReference type="Gene3D" id="2.70.170.10">
    <property type="entry name" value="Neurotransmitter-gated ion-channel ligand-binding domain"/>
    <property type="match status" value="1"/>
</dbReference>